<comment type="caution">
    <text evidence="9">The sequence shown here is derived from an EMBL/GenBank/DDBJ whole genome shotgun (WGS) entry which is preliminary data.</text>
</comment>
<evidence type="ECO:0000313" key="10">
    <source>
        <dbReference type="Proteomes" id="UP000249390"/>
    </source>
</evidence>
<keyword evidence="2 7" id="KW-0812">Transmembrane</keyword>
<comment type="subcellular location">
    <subcellularLocation>
        <location evidence="1">Membrane</location>
    </subcellularLocation>
</comment>
<dbReference type="Proteomes" id="UP000249390">
    <property type="component" value="Unassembled WGS sequence"/>
</dbReference>
<feature type="domain" description="GTD-binding" evidence="8">
    <location>
        <begin position="129"/>
        <end position="230"/>
    </location>
</feature>
<sequence length="288" mass="32123">MSAFLGSLAMDCVAFLQDFDVSFGFLFYRVMCLLLLFFLGLVSWFCKGLNPSPCSFSARSGELKCGVCSGCDFGADCGSKTGSCGWFKSYGASPGIDVLEEKTKGSDSCDSNDEGEEEDDGGSGADKVFGVLTLRKMVKIERRKAKRAQLELEKEKQAASGAAEEAMGMILRLQKEKSRIEMEAKQYKRMAQEKQRHDQEVIRSLQWLLLKQECSESGNILEEDELKPGSKGWKHIIMRNKDDDNSEEEDDEASSPWSSSPNPKLVGWIRHRLFSSLDLDLSLEEVSN</sequence>
<name>A0A328D2B2_9ASTE</name>
<keyword evidence="5" id="KW-0175">Coiled coil</keyword>
<evidence type="ECO:0000256" key="4">
    <source>
        <dbReference type="ARBA" id="ARBA00023136"/>
    </source>
</evidence>
<feature type="region of interest" description="Disordered" evidence="6">
    <location>
        <begin position="231"/>
        <end position="264"/>
    </location>
</feature>
<dbReference type="InterPro" id="IPR007656">
    <property type="entry name" value="GTD-bd"/>
</dbReference>
<keyword evidence="10" id="KW-1185">Reference proteome</keyword>
<protein>
    <recommendedName>
        <fullName evidence="8">GTD-binding domain-containing protein</fullName>
    </recommendedName>
</protein>
<dbReference type="PANTHER" id="PTHR31422:SF2">
    <property type="entry name" value="PROTEIN FLOURY 1-LIKE"/>
    <property type="match status" value="1"/>
</dbReference>
<dbReference type="PROSITE" id="PS51775">
    <property type="entry name" value="GTD_BINDING"/>
    <property type="match status" value="1"/>
</dbReference>
<evidence type="ECO:0000313" key="9">
    <source>
        <dbReference type="EMBL" id="RAL39616.1"/>
    </source>
</evidence>
<accession>A0A328D2B2</accession>
<organism evidence="9 10">
    <name type="scientific">Cuscuta australis</name>
    <dbReference type="NCBI Taxonomy" id="267555"/>
    <lineage>
        <taxon>Eukaryota</taxon>
        <taxon>Viridiplantae</taxon>
        <taxon>Streptophyta</taxon>
        <taxon>Embryophyta</taxon>
        <taxon>Tracheophyta</taxon>
        <taxon>Spermatophyta</taxon>
        <taxon>Magnoliopsida</taxon>
        <taxon>eudicotyledons</taxon>
        <taxon>Gunneridae</taxon>
        <taxon>Pentapetalae</taxon>
        <taxon>asterids</taxon>
        <taxon>lamiids</taxon>
        <taxon>Solanales</taxon>
        <taxon>Convolvulaceae</taxon>
        <taxon>Cuscuteae</taxon>
        <taxon>Cuscuta</taxon>
        <taxon>Cuscuta subgen. Grammica</taxon>
        <taxon>Cuscuta sect. Cleistogrammica</taxon>
    </lineage>
</organism>
<evidence type="ECO:0000259" key="8">
    <source>
        <dbReference type="PROSITE" id="PS51775"/>
    </source>
</evidence>
<reference evidence="9 10" key="1">
    <citation type="submission" date="2018-06" db="EMBL/GenBank/DDBJ databases">
        <title>The Genome of Cuscuta australis (Dodder) Provides Insight into the Evolution of Plant Parasitism.</title>
        <authorList>
            <person name="Liu H."/>
        </authorList>
    </citation>
    <scope>NUCLEOTIDE SEQUENCE [LARGE SCALE GENOMIC DNA]</scope>
    <source>
        <strain evidence="10">cv. Yunnan</strain>
        <tissue evidence="9">Vines</tissue>
    </source>
</reference>
<feature type="compositionally biased region" description="Acidic residues" evidence="6">
    <location>
        <begin position="244"/>
        <end position="253"/>
    </location>
</feature>
<evidence type="ECO:0000256" key="6">
    <source>
        <dbReference type="SAM" id="MobiDB-lite"/>
    </source>
</evidence>
<dbReference type="Pfam" id="PF04576">
    <property type="entry name" value="Zein-binding"/>
    <property type="match status" value="1"/>
</dbReference>
<feature type="compositionally biased region" description="Acidic residues" evidence="6">
    <location>
        <begin position="110"/>
        <end position="121"/>
    </location>
</feature>
<keyword evidence="3 7" id="KW-1133">Transmembrane helix</keyword>
<dbReference type="GO" id="GO:0080115">
    <property type="term" value="F:myosin XI tail binding"/>
    <property type="evidence" value="ECO:0007669"/>
    <property type="project" value="UniProtKB-ARBA"/>
</dbReference>
<proteinExistence type="predicted"/>
<keyword evidence="4 7" id="KW-0472">Membrane</keyword>
<evidence type="ECO:0000256" key="2">
    <source>
        <dbReference type="ARBA" id="ARBA00022692"/>
    </source>
</evidence>
<evidence type="ECO:0000256" key="3">
    <source>
        <dbReference type="ARBA" id="ARBA00022989"/>
    </source>
</evidence>
<evidence type="ECO:0000256" key="5">
    <source>
        <dbReference type="SAM" id="Coils"/>
    </source>
</evidence>
<gene>
    <name evidence="9" type="ORF">DM860_003149</name>
</gene>
<dbReference type="PANTHER" id="PTHR31422">
    <property type="entry name" value="BNAANNG28530D PROTEIN"/>
    <property type="match status" value="1"/>
</dbReference>
<feature type="coiled-coil region" evidence="5">
    <location>
        <begin position="138"/>
        <end position="200"/>
    </location>
</feature>
<dbReference type="EMBL" id="NQVE01000200">
    <property type="protein sequence ID" value="RAL39616.1"/>
    <property type="molecule type" value="Genomic_DNA"/>
</dbReference>
<evidence type="ECO:0000256" key="1">
    <source>
        <dbReference type="ARBA" id="ARBA00004370"/>
    </source>
</evidence>
<dbReference type="AlphaFoldDB" id="A0A328D2B2"/>
<feature type="transmembrane region" description="Helical" evidence="7">
    <location>
        <begin position="26"/>
        <end position="46"/>
    </location>
</feature>
<dbReference type="GO" id="GO:0016020">
    <property type="term" value="C:membrane"/>
    <property type="evidence" value="ECO:0007669"/>
    <property type="project" value="UniProtKB-SubCell"/>
</dbReference>
<feature type="region of interest" description="Disordered" evidence="6">
    <location>
        <begin position="102"/>
        <end position="126"/>
    </location>
</feature>
<evidence type="ECO:0000256" key="7">
    <source>
        <dbReference type="SAM" id="Phobius"/>
    </source>
</evidence>